<feature type="compositionally biased region" description="Polar residues" evidence="1">
    <location>
        <begin position="48"/>
        <end position="66"/>
    </location>
</feature>
<proteinExistence type="predicted"/>
<dbReference type="EMBL" id="LNQE01001777">
    <property type="protein sequence ID" value="KUG05718.1"/>
    <property type="molecule type" value="Genomic_DNA"/>
</dbReference>
<comment type="caution">
    <text evidence="2">The sequence shown here is derived from an EMBL/GenBank/DDBJ whole genome shotgun (WGS) entry which is preliminary data.</text>
</comment>
<accession>A0A0W8EB90</accession>
<organism evidence="2">
    <name type="scientific">hydrocarbon metagenome</name>
    <dbReference type="NCBI Taxonomy" id="938273"/>
    <lineage>
        <taxon>unclassified sequences</taxon>
        <taxon>metagenomes</taxon>
        <taxon>ecological metagenomes</taxon>
    </lineage>
</organism>
<evidence type="ECO:0000313" key="2">
    <source>
        <dbReference type="EMBL" id="KUG05718.1"/>
    </source>
</evidence>
<evidence type="ECO:0000256" key="1">
    <source>
        <dbReference type="SAM" id="MobiDB-lite"/>
    </source>
</evidence>
<protein>
    <submittedName>
        <fullName evidence="2">Uncharacterized protein</fullName>
    </submittedName>
</protein>
<sequence length="72" mass="7812">MIVSVSIRGWSSRESPVPEAVLARPLQISTTWAGLQPLMTRRSGVETVRTSTLSGAMRSSGSQEKTPASPWR</sequence>
<dbReference type="AlphaFoldDB" id="A0A0W8EB90"/>
<name>A0A0W8EB90_9ZZZZ</name>
<gene>
    <name evidence="2" type="ORF">ASZ90_016851</name>
</gene>
<reference evidence="2" key="1">
    <citation type="journal article" date="2015" name="Proc. Natl. Acad. Sci. U.S.A.">
        <title>Networks of energetic and metabolic interactions define dynamics in microbial communities.</title>
        <authorList>
            <person name="Embree M."/>
            <person name="Liu J.K."/>
            <person name="Al-Bassam M.M."/>
            <person name="Zengler K."/>
        </authorList>
    </citation>
    <scope>NUCLEOTIDE SEQUENCE</scope>
</reference>
<feature type="region of interest" description="Disordered" evidence="1">
    <location>
        <begin position="43"/>
        <end position="72"/>
    </location>
</feature>